<reference evidence="1 2" key="1">
    <citation type="submission" date="2024-04" db="EMBL/GenBank/DDBJ databases">
        <authorList>
            <consortium name="Genoscope - CEA"/>
            <person name="William W."/>
        </authorList>
    </citation>
    <scope>NUCLEOTIDE SEQUENCE [LARGE SCALE GENOMIC DNA]</scope>
</reference>
<comment type="caution">
    <text evidence="1">The sequence shown here is derived from an EMBL/GenBank/DDBJ whole genome shotgun (WGS) entry which is preliminary data.</text>
</comment>
<evidence type="ECO:0000313" key="2">
    <source>
        <dbReference type="Proteomes" id="UP001497497"/>
    </source>
</evidence>
<proteinExistence type="predicted"/>
<dbReference type="PANTHER" id="PTHR45713">
    <property type="entry name" value="FTP DOMAIN-CONTAINING PROTEIN"/>
    <property type="match status" value="1"/>
</dbReference>
<dbReference type="InterPro" id="IPR008979">
    <property type="entry name" value="Galactose-bd-like_sf"/>
</dbReference>
<evidence type="ECO:0000313" key="1">
    <source>
        <dbReference type="EMBL" id="CAL1544889.1"/>
    </source>
</evidence>
<dbReference type="InterPro" id="IPR051941">
    <property type="entry name" value="BG_Antigen-Binding_Lectin"/>
</dbReference>
<keyword evidence="2" id="KW-1185">Reference proteome</keyword>
<evidence type="ECO:0008006" key="3">
    <source>
        <dbReference type="Google" id="ProtNLM"/>
    </source>
</evidence>
<organism evidence="1 2">
    <name type="scientific">Lymnaea stagnalis</name>
    <name type="common">Great pond snail</name>
    <name type="synonym">Helix stagnalis</name>
    <dbReference type="NCBI Taxonomy" id="6523"/>
    <lineage>
        <taxon>Eukaryota</taxon>
        <taxon>Metazoa</taxon>
        <taxon>Spiralia</taxon>
        <taxon>Lophotrochozoa</taxon>
        <taxon>Mollusca</taxon>
        <taxon>Gastropoda</taxon>
        <taxon>Heterobranchia</taxon>
        <taxon>Euthyneura</taxon>
        <taxon>Panpulmonata</taxon>
        <taxon>Hygrophila</taxon>
        <taxon>Lymnaeoidea</taxon>
        <taxon>Lymnaeidae</taxon>
        <taxon>Lymnaea</taxon>
    </lineage>
</organism>
<gene>
    <name evidence="1" type="ORF">GSLYS_00018372001</name>
</gene>
<dbReference type="PANTHER" id="PTHR45713:SF6">
    <property type="entry name" value="F5_8 TYPE C DOMAIN-CONTAINING PROTEIN"/>
    <property type="match status" value="1"/>
</dbReference>
<feature type="non-terminal residue" evidence="1">
    <location>
        <position position="1"/>
    </location>
</feature>
<name>A0AAV2IGJ0_LYMST</name>
<dbReference type="Proteomes" id="UP001497497">
    <property type="component" value="Unassembled WGS sequence"/>
</dbReference>
<dbReference type="AlphaFoldDB" id="A0AAV2IGJ0"/>
<sequence>TDGNDTTCAVLTGSSFSLDVKWPSKIYFTWLRIIVGNGEGQKESVSIKFPGDVTTQNVECKKVFVDKITTDIYCNISNPIQGIILNGSAVNTLCSLYISKGRNVALKQPTNQTSNYYYAMYPASNAVDGNTNWNFCTHTQDGGESAPRWTLSFKSNVTVSSYTIYNRVDGK</sequence>
<accession>A0AAV2IGJ0</accession>
<dbReference type="EMBL" id="CAXITT010000655">
    <property type="protein sequence ID" value="CAL1544889.1"/>
    <property type="molecule type" value="Genomic_DNA"/>
</dbReference>
<dbReference type="Gene3D" id="2.60.120.260">
    <property type="entry name" value="Galactose-binding domain-like"/>
    <property type="match status" value="1"/>
</dbReference>
<dbReference type="SUPFAM" id="SSF49785">
    <property type="entry name" value="Galactose-binding domain-like"/>
    <property type="match status" value="1"/>
</dbReference>
<protein>
    <recommendedName>
        <fullName evidence="3">Fucolectin tachylectin-4 pentraxin-1 domain-containing protein</fullName>
    </recommendedName>
</protein>